<dbReference type="STRING" id="745366.GA0070213_109134"/>
<proteinExistence type="predicted"/>
<keyword evidence="2" id="KW-1185">Reference proteome</keyword>
<evidence type="ECO:0000313" key="2">
    <source>
        <dbReference type="Proteomes" id="UP000199360"/>
    </source>
</evidence>
<organism evidence="1 2">
    <name type="scientific">Micromonospora humi</name>
    <dbReference type="NCBI Taxonomy" id="745366"/>
    <lineage>
        <taxon>Bacteria</taxon>
        <taxon>Bacillati</taxon>
        <taxon>Actinomycetota</taxon>
        <taxon>Actinomycetes</taxon>
        <taxon>Micromonosporales</taxon>
        <taxon>Micromonosporaceae</taxon>
        <taxon>Micromonospora</taxon>
    </lineage>
</organism>
<evidence type="ECO:0000313" key="1">
    <source>
        <dbReference type="EMBL" id="SCG66459.1"/>
    </source>
</evidence>
<reference evidence="2" key="1">
    <citation type="submission" date="2016-06" db="EMBL/GenBank/DDBJ databases">
        <authorList>
            <person name="Varghese N."/>
            <person name="Submissions Spin"/>
        </authorList>
    </citation>
    <scope>NUCLEOTIDE SEQUENCE [LARGE SCALE GENOMIC DNA]</scope>
    <source>
        <strain evidence="2">DSM 45647</strain>
    </source>
</reference>
<sequence>MTRPDDAAEGPRRLAVTPERRLDTPLLVALSWAIIDYHLAYTCARCRPYGWCPRVVVARARIRAWRRVREQWRS</sequence>
<dbReference type="Proteomes" id="UP000199360">
    <property type="component" value="Unassembled WGS sequence"/>
</dbReference>
<name>A0A1C5J8G5_9ACTN</name>
<gene>
    <name evidence="1" type="ORF">GA0070213_109134</name>
</gene>
<dbReference type="EMBL" id="FMDM01000009">
    <property type="protein sequence ID" value="SCG66459.1"/>
    <property type="molecule type" value="Genomic_DNA"/>
</dbReference>
<protein>
    <submittedName>
        <fullName evidence="1">Uncharacterized protein</fullName>
    </submittedName>
</protein>
<accession>A0A1C5J8G5</accession>
<dbReference type="AlphaFoldDB" id="A0A1C5J8G5"/>